<dbReference type="RefSeq" id="WP_255865403.1">
    <property type="nucleotide sequence ID" value="NZ_CP104263.1"/>
</dbReference>
<reference evidence="1 2" key="1">
    <citation type="submission" date="2022-07" db="EMBL/GenBank/DDBJ databases">
        <title>Novel species in genus Arthrobacter.</title>
        <authorList>
            <person name="Liu Y."/>
        </authorList>
    </citation>
    <scope>NUCLEOTIDE SEQUENCE [LARGE SCALE GENOMIC DNA]</scope>
    <source>
        <strain evidence="2">zg-Y859</strain>
    </source>
</reference>
<protein>
    <submittedName>
        <fullName evidence="1">Uncharacterized protein</fullName>
    </submittedName>
</protein>
<accession>A0ABT1NTK5</accession>
<name>A0ABT1NTK5_9MICC</name>
<comment type="caution">
    <text evidence="1">The sequence shown here is derived from an EMBL/GenBank/DDBJ whole genome shotgun (WGS) entry which is preliminary data.</text>
</comment>
<evidence type="ECO:0000313" key="2">
    <source>
        <dbReference type="Proteomes" id="UP001206924"/>
    </source>
</evidence>
<gene>
    <name evidence="1" type="ORF">NNX28_08145</name>
</gene>
<organism evidence="1 2">
    <name type="scientific">Arthrobacter jinronghuae</name>
    <dbReference type="NCBI Taxonomy" id="2964609"/>
    <lineage>
        <taxon>Bacteria</taxon>
        <taxon>Bacillati</taxon>
        <taxon>Actinomycetota</taxon>
        <taxon>Actinomycetes</taxon>
        <taxon>Micrococcales</taxon>
        <taxon>Micrococcaceae</taxon>
        <taxon>Arthrobacter</taxon>
    </lineage>
</organism>
<keyword evidence="2" id="KW-1185">Reference proteome</keyword>
<proteinExistence type="predicted"/>
<evidence type="ECO:0000313" key="1">
    <source>
        <dbReference type="EMBL" id="MCQ1949901.1"/>
    </source>
</evidence>
<sequence>MEDIEPYWLPRPPLGDRVAESDLEAAAASVHTADGGWVQPPPGLPVWVFLDRLVHSFGYLLHGSPGPGIEVFEPRTPVDYSPDDFSKQKAVYAAGDGIWPIFYAVVSRPQPGLRFLNSALQFVRHNGATSGMHYFFSVSPGNAMAPLWRNGTVYVLPRKGFSRQPRERLGRHVIEEPHWASPSPVRPLAKVAVVPADFPFMGKVRKHDAAEVDVKALKDPDGYPWL</sequence>
<dbReference type="EMBL" id="JANFLP010000008">
    <property type="protein sequence ID" value="MCQ1949901.1"/>
    <property type="molecule type" value="Genomic_DNA"/>
</dbReference>
<dbReference type="Proteomes" id="UP001206924">
    <property type="component" value="Unassembled WGS sequence"/>
</dbReference>